<keyword evidence="2" id="KW-1185">Reference proteome</keyword>
<sequence length="665" mass="74699">MSKHELYEKLHFVFRGEQLGCRYDVLDNKQEVMLDEILEIEDRVADIVFDLFGEVSPALVERGRLGIDGRPQECDTTEKKALWDTSRGLITQARRKRDLLACAIRADGWIEGVFMGREWMKGASPALVSLMGGVLQGFANRPDYKSTSSLTGELHYLRRLLGEGRFYESEWIPILDMFRRTDSVMTQSTLKALSNAVRLPEARQRWADISSRARELWRESGKSFRMPIAIDANLANVKAAQALRGVVNLGNRPLIAAGRRALRAQVEDKVGTFPHTETWASYFADVHQLKLGNMSGMTFCARATARESVFAKVMGLLERSLYEKEKTDELDKSKHSLHRFLVEFHYRELDADGRVESAQVDATIIEERFMWSKPATRMEVDWQNEDARADALAEEQALWDDDTFGAGIDASQSQPKEEEPELDGMFDFGTGNGEEGDREGDLDMDITIDQGTEPARQSDKPATDVVDEVGKATTEVTTGANKDTVREGAQKAGTGESFFHKALGRRMVYIDCTKHVYPSLKKENATNITWKQDEDGDWLPASIITASESRTDQQARDARAKEWNNFVDTVKTKAVNLAERTGTTSVTICARPMVEDDKGTVVLFTSPGMVEPKDESWEPMLKAFWENTYRGAADLCDRIEERDAKFVAAKPEKEKGGKRGKAGGK</sequence>
<dbReference type="AlphaFoldDB" id="A0A8K0JPB0"/>
<proteinExistence type="predicted"/>
<gene>
    <name evidence="1" type="ORF">FFLO_02299</name>
</gene>
<evidence type="ECO:0000313" key="1">
    <source>
        <dbReference type="EMBL" id="KAG7562213.1"/>
    </source>
</evidence>
<dbReference type="Proteomes" id="UP000812966">
    <property type="component" value="Unassembled WGS sequence"/>
</dbReference>
<organism evidence="1 2">
    <name type="scientific">Filobasidium floriforme</name>
    <dbReference type="NCBI Taxonomy" id="5210"/>
    <lineage>
        <taxon>Eukaryota</taxon>
        <taxon>Fungi</taxon>
        <taxon>Dikarya</taxon>
        <taxon>Basidiomycota</taxon>
        <taxon>Agaricomycotina</taxon>
        <taxon>Tremellomycetes</taxon>
        <taxon>Filobasidiales</taxon>
        <taxon>Filobasidiaceae</taxon>
        <taxon>Filobasidium</taxon>
    </lineage>
</organism>
<evidence type="ECO:0000313" key="2">
    <source>
        <dbReference type="Proteomes" id="UP000812966"/>
    </source>
</evidence>
<protein>
    <submittedName>
        <fullName evidence="1">Uncharacterized protein</fullName>
    </submittedName>
</protein>
<reference evidence="1" key="1">
    <citation type="submission" date="2020-04" db="EMBL/GenBank/DDBJ databases">
        <title>Analysis of mating type loci in Filobasidium floriforme.</title>
        <authorList>
            <person name="Nowrousian M."/>
        </authorList>
    </citation>
    <scope>NUCLEOTIDE SEQUENCE</scope>
    <source>
        <strain evidence="1">CBS 6242</strain>
    </source>
</reference>
<comment type="caution">
    <text evidence="1">The sequence shown here is derived from an EMBL/GenBank/DDBJ whole genome shotgun (WGS) entry which is preliminary data.</text>
</comment>
<accession>A0A8K0JPB0</accession>
<dbReference type="EMBL" id="JABELV010000036">
    <property type="protein sequence ID" value="KAG7562213.1"/>
    <property type="molecule type" value="Genomic_DNA"/>
</dbReference>
<name>A0A8K0JPB0_9TREE</name>